<name>A0A2U1FI23_9PSEU</name>
<evidence type="ECO:0000259" key="13">
    <source>
        <dbReference type="PROSITE" id="PS50052"/>
    </source>
</evidence>
<comment type="catalytic activity">
    <reaction evidence="10 11">
        <text>GMP + ATP = GDP + ADP</text>
        <dbReference type="Rhea" id="RHEA:20780"/>
        <dbReference type="ChEBI" id="CHEBI:30616"/>
        <dbReference type="ChEBI" id="CHEBI:58115"/>
        <dbReference type="ChEBI" id="CHEBI:58189"/>
        <dbReference type="ChEBI" id="CHEBI:456216"/>
        <dbReference type="EC" id="2.7.4.8"/>
    </reaction>
</comment>
<evidence type="ECO:0000256" key="7">
    <source>
        <dbReference type="ARBA" id="ARBA00022777"/>
    </source>
</evidence>
<dbReference type="AlphaFoldDB" id="A0A2U1FI23"/>
<comment type="subcellular location">
    <subcellularLocation>
        <location evidence="11">Cytoplasm</location>
    </subcellularLocation>
</comment>
<evidence type="ECO:0000256" key="2">
    <source>
        <dbReference type="ARBA" id="ARBA00005790"/>
    </source>
</evidence>
<dbReference type="PANTHER" id="PTHR23117">
    <property type="entry name" value="GUANYLATE KINASE-RELATED"/>
    <property type="match status" value="1"/>
</dbReference>
<feature type="binding site" evidence="11">
    <location>
        <begin position="17"/>
        <end position="24"/>
    </location>
    <ligand>
        <name>ATP</name>
        <dbReference type="ChEBI" id="CHEBI:30616"/>
    </ligand>
</feature>
<dbReference type="HAMAP" id="MF_00328">
    <property type="entry name" value="Guanylate_kinase"/>
    <property type="match status" value="1"/>
</dbReference>
<dbReference type="RefSeq" id="WP_207787117.1">
    <property type="nucleotide sequence ID" value="NZ_QEKW01000003.1"/>
</dbReference>
<evidence type="ECO:0000256" key="6">
    <source>
        <dbReference type="ARBA" id="ARBA00022741"/>
    </source>
</evidence>
<dbReference type="Gene3D" id="3.30.63.10">
    <property type="entry name" value="Guanylate Kinase phosphate binding domain"/>
    <property type="match status" value="1"/>
</dbReference>
<dbReference type="EC" id="2.7.4.8" evidence="3 11"/>
<keyword evidence="5 11" id="KW-0808">Transferase</keyword>
<evidence type="ECO:0000256" key="8">
    <source>
        <dbReference type="ARBA" id="ARBA00022840"/>
    </source>
</evidence>
<evidence type="ECO:0000256" key="4">
    <source>
        <dbReference type="ARBA" id="ARBA00016296"/>
    </source>
</evidence>
<dbReference type="InterPro" id="IPR020590">
    <property type="entry name" value="Guanylate_kinase_CS"/>
</dbReference>
<dbReference type="InterPro" id="IPR027417">
    <property type="entry name" value="P-loop_NTPase"/>
</dbReference>
<dbReference type="GO" id="GO:0005829">
    <property type="term" value="C:cytosol"/>
    <property type="evidence" value="ECO:0007669"/>
    <property type="project" value="TreeGrafter"/>
</dbReference>
<evidence type="ECO:0000256" key="11">
    <source>
        <dbReference type="HAMAP-Rule" id="MF_00328"/>
    </source>
</evidence>
<evidence type="ECO:0000256" key="3">
    <source>
        <dbReference type="ARBA" id="ARBA00012961"/>
    </source>
</evidence>
<evidence type="ECO:0000313" key="15">
    <source>
        <dbReference type="Proteomes" id="UP000245639"/>
    </source>
</evidence>
<comment type="function">
    <text evidence="1 11">Essential for recycling GMP and indirectly, cGMP.</text>
</comment>
<keyword evidence="11" id="KW-0963">Cytoplasm</keyword>
<dbReference type="Gene3D" id="3.40.50.300">
    <property type="entry name" value="P-loop containing nucleotide triphosphate hydrolases"/>
    <property type="match status" value="1"/>
</dbReference>
<dbReference type="PROSITE" id="PS50052">
    <property type="entry name" value="GUANYLATE_KINASE_2"/>
    <property type="match status" value="1"/>
</dbReference>
<keyword evidence="6 11" id="KW-0547">Nucleotide-binding</keyword>
<proteinExistence type="inferred from homology"/>
<dbReference type="InterPro" id="IPR008145">
    <property type="entry name" value="GK/Ca_channel_bsu"/>
</dbReference>
<evidence type="ECO:0000256" key="1">
    <source>
        <dbReference type="ARBA" id="ARBA00003531"/>
    </source>
</evidence>
<dbReference type="GO" id="GO:0004385">
    <property type="term" value="F:GMP kinase activity"/>
    <property type="evidence" value="ECO:0007669"/>
    <property type="project" value="UniProtKB-UniRule"/>
</dbReference>
<keyword evidence="15" id="KW-1185">Reference proteome</keyword>
<dbReference type="SUPFAM" id="SSF52540">
    <property type="entry name" value="P-loop containing nucleoside triphosphate hydrolases"/>
    <property type="match status" value="1"/>
</dbReference>
<evidence type="ECO:0000256" key="10">
    <source>
        <dbReference type="ARBA" id="ARBA00048594"/>
    </source>
</evidence>
<dbReference type="PROSITE" id="PS00856">
    <property type="entry name" value="GUANYLATE_KINASE_1"/>
    <property type="match status" value="1"/>
</dbReference>
<evidence type="ECO:0000256" key="12">
    <source>
        <dbReference type="SAM" id="MobiDB-lite"/>
    </source>
</evidence>
<dbReference type="PANTHER" id="PTHR23117:SF13">
    <property type="entry name" value="GUANYLATE KINASE"/>
    <property type="match status" value="1"/>
</dbReference>
<protein>
    <recommendedName>
        <fullName evidence="4 11">Guanylate kinase</fullName>
        <ecNumber evidence="3 11">2.7.4.8</ecNumber>
    </recommendedName>
    <alternativeName>
        <fullName evidence="9 11">GMP kinase</fullName>
    </alternativeName>
</protein>
<dbReference type="EMBL" id="QEKW01000003">
    <property type="protein sequence ID" value="PVZ11801.1"/>
    <property type="molecule type" value="Genomic_DNA"/>
</dbReference>
<dbReference type="NCBIfam" id="TIGR03263">
    <property type="entry name" value="guanyl_kin"/>
    <property type="match status" value="1"/>
</dbReference>
<feature type="domain" description="Guanylate kinase-like" evidence="13">
    <location>
        <begin position="10"/>
        <end position="190"/>
    </location>
</feature>
<comment type="caution">
    <text evidence="14">The sequence shown here is derived from an EMBL/GenBank/DDBJ whole genome shotgun (WGS) entry which is preliminary data.</text>
</comment>
<dbReference type="CDD" id="cd00071">
    <property type="entry name" value="GMPK"/>
    <property type="match status" value="1"/>
</dbReference>
<comment type="similarity">
    <text evidence="2 11">Belongs to the guanylate kinase family.</text>
</comment>
<organism evidence="14 15">
    <name type="scientific">Actinomycetospora cinnamomea</name>
    <dbReference type="NCBI Taxonomy" id="663609"/>
    <lineage>
        <taxon>Bacteria</taxon>
        <taxon>Bacillati</taxon>
        <taxon>Actinomycetota</taxon>
        <taxon>Actinomycetes</taxon>
        <taxon>Pseudonocardiales</taxon>
        <taxon>Pseudonocardiaceae</taxon>
        <taxon>Actinomycetospora</taxon>
    </lineage>
</organism>
<sequence>MDGAPDHGPGRLMVLAGPSGVGKSTVVAELRRIGAPLWFSVSATTRAARPGEVDGRDYRFVTPEEFDRMIAEGEMLEWADIHGGMHRSGTPRAPVDEHLAAGEPVLLELDLAGARAVRDQRPDALFVFLEPPSWEVLVGRLIGRGTEATEVVDRRLATAREELAAASEFDVTVINHDVGETARRLVELSVGPPVSRAGRGTAPTDSSTLPDRSPSGATPAGASE</sequence>
<dbReference type="Pfam" id="PF00625">
    <property type="entry name" value="Guanylate_kin"/>
    <property type="match status" value="1"/>
</dbReference>
<dbReference type="Proteomes" id="UP000245639">
    <property type="component" value="Unassembled WGS sequence"/>
</dbReference>
<gene>
    <name evidence="11" type="primary">gmk</name>
    <name evidence="14" type="ORF">C8D89_103131</name>
</gene>
<dbReference type="InterPro" id="IPR008144">
    <property type="entry name" value="Guanylate_kin-like_dom"/>
</dbReference>
<keyword evidence="7 11" id="KW-0418">Kinase</keyword>
<evidence type="ECO:0000256" key="5">
    <source>
        <dbReference type="ARBA" id="ARBA00022679"/>
    </source>
</evidence>
<dbReference type="GO" id="GO:0005524">
    <property type="term" value="F:ATP binding"/>
    <property type="evidence" value="ECO:0007669"/>
    <property type="project" value="UniProtKB-UniRule"/>
</dbReference>
<evidence type="ECO:0000313" key="14">
    <source>
        <dbReference type="EMBL" id="PVZ11801.1"/>
    </source>
</evidence>
<dbReference type="FunFam" id="3.30.63.10:FF:000002">
    <property type="entry name" value="Guanylate kinase 1"/>
    <property type="match status" value="1"/>
</dbReference>
<feature type="region of interest" description="Disordered" evidence="12">
    <location>
        <begin position="189"/>
        <end position="224"/>
    </location>
</feature>
<dbReference type="InterPro" id="IPR017665">
    <property type="entry name" value="Guanylate_kinase"/>
</dbReference>
<dbReference type="SMART" id="SM00072">
    <property type="entry name" value="GuKc"/>
    <property type="match status" value="1"/>
</dbReference>
<reference evidence="14 15" key="1">
    <citation type="submission" date="2018-04" db="EMBL/GenBank/DDBJ databases">
        <title>Genomic Encyclopedia of Type Strains, Phase IV (KMG-IV): sequencing the most valuable type-strain genomes for metagenomic binning, comparative biology and taxonomic classification.</title>
        <authorList>
            <person name="Goeker M."/>
        </authorList>
    </citation>
    <scope>NUCLEOTIDE SEQUENCE [LARGE SCALE GENOMIC DNA]</scope>
    <source>
        <strain evidence="14 15">DSM 45771</strain>
    </source>
</reference>
<evidence type="ECO:0000256" key="9">
    <source>
        <dbReference type="ARBA" id="ARBA00030128"/>
    </source>
</evidence>
<keyword evidence="8 11" id="KW-0067">ATP-binding</keyword>
<accession>A0A2U1FI23</accession>